<dbReference type="Proteomes" id="UP000663802">
    <property type="component" value="Unassembled WGS sequence"/>
</dbReference>
<evidence type="ECO:0000313" key="3">
    <source>
        <dbReference type="EMBL" id="GFZ33851.1"/>
    </source>
</evidence>
<dbReference type="HAMAP" id="MF_01139">
    <property type="entry name" value="ISPT"/>
    <property type="match status" value="1"/>
</dbReference>
<keyword evidence="1 2" id="KW-0808">Transferase</keyword>
<dbReference type="InterPro" id="IPR036424">
    <property type="entry name" value="UPP_synth-like_sf"/>
</dbReference>
<dbReference type="GO" id="GO:0016740">
    <property type="term" value="F:transferase activity"/>
    <property type="evidence" value="ECO:0007669"/>
    <property type="project" value="UniProtKB-KW"/>
</dbReference>
<dbReference type="Pfam" id="PF01255">
    <property type="entry name" value="Prenyltransf"/>
    <property type="match status" value="1"/>
</dbReference>
<dbReference type="PROSITE" id="PS01066">
    <property type="entry name" value="UPP_SYNTHASE"/>
    <property type="match status" value="1"/>
</dbReference>
<reference evidence="3 4" key="1">
    <citation type="journal article" date="2021" name="Int. J. Syst. Evol. Microbiol.">
        <title>Clostridium zeae sp. nov., isolated from corn silage.</title>
        <authorList>
            <person name="Kobayashi H."/>
            <person name="Tanizawa Y."/>
            <person name="Yagura M."/>
            <person name="Sakamoto M."/>
            <person name="Ohkuma M."/>
            <person name="Tohno M."/>
        </authorList>
    </citation>
    <scope>NUCLEOTIDE SEQUENCE [LARGE SCALE GENOMIC DNA]</scope>
    <source>
        <strain evidence="3 4">CSC2</strain>
    </source>
</reference>
<keyword evidence="2" id="KW-0479">Metal-binding</keyword>
<feature type="active site" description="Proton acceptor" evidence="2">
    <location>
        <position position="70"/>
    </location>
</feature>
<organism evidence="3 4">
    <name type="scientific">Clostridium zeae</name>
    <dbReference type="NCBI Taxonomy" id="2759022"/>
    <lineage>
        <taxon>Bacteria</taxon>
        <taxon>Bacillati</taxon>
        <taxon>Bacillota</taxon>
        <taxon>Clostridia</taxon>
        <taxon>Eubacteriales</taxon>
        <taxon>Clostridiaceae</taxon>
        <taxon>Clostridium</taxon>
    </lineage>
</organism>
<dbReference type="Gene3D" id="3.40.1180.10">
    <property type="entry name" value="Decaprenyl diphosphate synthase-like"/>
    <property type="match status" value="1"/>
</dbReference>
<feature type="binding site" evidence="2">
    <location>
        <position position="39"/>
    </location>
    <ligand>
        <name>substrate</name>
    </ligand>
</feature>
<comment type="similarity">
    <text evidence="2">Belongs to the UPP synthase family.</text>
</comment>
<name>A0ABQ1EGD9_9CLOT</name>
<feature type="binding site" evidence="2">
    <location>
        <position position="189"/>
    </location>
    <ligand>
        <name>substrate</name>
    </ligand>
</feature>
<protein>
    <recommendedName>
        <fullName evidence="2">Isoprenyl transferase</fullName>
        <ecNumber evidence="2">2.5.1.-</ecNumber>
    </recommendedName>
</protein>
<dbReference type="CDD" id="cd00475">
    <property type="entry name" value="Cis_IPPS"/>
    <property type="match status" value="1"/>
</dbReference>
<dbReference type="EC" id="2.5.1.-" evidence="2"/>
<evidence type="ECO:0000256" key="2">
    <source>
        <dbReference type="HAMAP-Rule" id="MF_01139"/>
    </source>
</evidence>
<feature type="binding site" evidence="2">
    <location>
        <position position="27"/>
    </location>
    <ligand>
        <name>substrate</name>
    </ligand>
</feature>
<evidence type="ECO:0000256" key="1">
    <source>
        <dbReference type="ARBA" id="ARBA00022679"/>
    </source>
</evidence>
<dbReference type="SUPFAM" id="SSF64005">
    <property type="entry name" value="Undecaprenyl diphosphate synthase"/>
    <property type="match status" value="1"/>
</dbReference>
<feature type="binding site" evidence="2">
    <location>
        <begin position="23"/>
        <end position="26"/>
    </location>
    <ligand>
        <name>substrate</name>
    </ligand>
</feature>
<feature type="binding site" evidence="2">
    <location>
        <position position="73"/>
    </location>
    <ligand>
        <name>substrate</name>
    </ligand>
</feature>
<dbReference type="PANTHER" id="PTHR10291:SF0">
    <property type="entry name" value="DEHYDRODOLICHYL DIPHOSPHATE SYNTHASE 2"/>
    <property type="match status" value="1"/>
</dbReference>
<dbReference type="InterPro" id="IPR018520">
    <property type="entry name" value="UPP_synth-like_CS"/>
</dbReference>
<feature type="binding site" evidence="2">
    <location>
        <position position="71"/>
    </location>
    <ligand>
        <name>substrate</name>
    </ligand>
</feature>
<proteinExistence type="inferred from homology"/>
<dbReference type="NCBIfam" id="TIGR00055">
    <property type="entry name" value="uppS"/>
    <property type="match status" value="1"/>
</dbReference>
<keyword evidence="2" id="KW-0460">Magnesium</keyword>
<comment type="cofactor">
    <cofactor evidence="2">
        <name>Mg(2+)</name>
        <dbReference type="ChEBI" id="CHEBI:18420"/>
    </cofactor>
    <text evidence="2">Binds 2 magnesium ions per subunit.</text>
</comment>
<evidence type="ECO:0000313" key="4">
    <source>
        <dbReference type="Proteomes" id="UP000663802"/>
    </source>
</evidence>
<feature type="binding site" evidence="2">
    <location>
        <position position="35"/>
    </location>
    <ligand>
        <name>substrate</name>
    </ligand>
</feature>
<dbReference type="PANTHER" id="PTHR10291">
    <property type="entry name" value="DEHYDRODOLICHYL DIPHOSPHATE SYNTHASE FAMILY MEMBER"/>
    <property type="match status" value="1"/>
</dbReference>
<comment type="subunit">
    <text evidence="2">Homodimer.</text>
</comment>
<feature type="binding site" evidence="2">
    <location>
        <begin position="67"/>
        <end position="69"/>
    </location>
    <ligand>
        <name>substrate</name>
    </ligand>
</feature>
<comment type="caution">
    <text evidence="3">The sequence shown here is derived from an EMBL/GenBank/DDBJ whole genome shotgun (WGS) entry which is preliminary data.</text>
</comment>
<dbReference type="InterPro" id="IPR001441">
    <property type="entry name" value="UPP_synth-like"/>
</dbReference>
<feature type="binding site" evidence="2">
    <location>
        <position position="22"/>
    </location>
    <ligand>
        <name>Mg(2+)</name>
        <dbReference type="ChEBI" id="CHEBI:18420"/>
    </ligand>
</feature>
<gene>
    <name evidence="3" type="primary">uppS_2</name>
    <name evidence="3" type="ORF">CSC2_43770</name>
</gene>
<comment type="caution">
    <text evidence="2">Lacks conserved residue(s) required for the propagation of feature annotation.</text>
</comment>
<accession>A0ABQ1EGD9</accession>
<keyword evidence="4" id="KW-1185">Reference proteome</keyword>
<sequence>MLKNQINTKIYNIPRHIAIICDGNGRWARKKGLPRTLGHRAGTKPIEITIKECVELGVEVLTFYVFSSENWNRSNEEVAFLMKLFVEFFAKLRNEVGENIIVRHIGSEANLSKELLNEIKKTEKASENNSGLVLNIALNYGGRLEIVDAMQEIMHDINEGALNADKIDETLISNYMYTSGLPDVDLIIRTSGEKRISNFLLWQAAEAKLWFTNDLWPDFNHNHLIDAIKYYNKDATILYKKDSI</sequence>
<feature type="active site" evidence="2">
    <location>
        <position position="22"/>
    </location>
</feature>
<feature type="binding site" evidence="2">
    <location>
        <begin position="195"/>
        <end position="197"/>
    </location>
    <ligand>
        <name>substrate</name>
    </ligand>
</feature>
<comment type="function">
    <text evidence="2">Catalyzes the condensation of isopentenyl diphosphate (IPP) with allylic pyrophosphates generating different type of terpenoids.</text>
</comment>
<dbReference type="EMBL" id="BMBA01000007">
    <property type="protein sequence ID" value="GFZ33851.1"/>
    <property type="molecule type" value="Genomic_DNA"/>
</dbReference>